<feature type="domain" description="PIN" evidence="1">
    <location>
        <begin position="8"/>
        <end position="116"/>
    </location>
</feature>
<dbReference type="STRING" id="1798371.A2W14_06305"/>
<dbReference type="InterPro" id="IPR002850">
    <property type="entry name" value="PIN_toxin-like"/>
</dbReference>
<dbReference type="InterPro" id="IPR002716">
    <property type="entry name" value="PIN_dom"/>
</dbReference>
<dbReference type="InterPro" id="IPR029060">
    <property type="entry name" value="PIN-like_dom_sf"/>
</dbReference>
<reference evidence="2 3" key="1">
    <citation type="journal article" date="2016" name="Nat. Commun.">
        <title>Thousands of microbial genomes shed light on interconnected biogeochemical processes in an aquifer system.</title>
        <authorList>
            <person name="Anantharaman K."/>
            <person name="Brown C.T."/>
            <person name="Hug L.A."/>
            <person name="Sharon I."/>
            <person name="Castelle C.J."/>
            <person name="Probst A.J."/>
            <person name="Thomas B.C."/>
            <person name="Singh A."/>
            <person name="Wilkins M.J."/>
            <person name="Karaoz U."/>
            <person name="Brodie E.L."/>
            <person name="Williams K.H."/>
            <person name="Hubbard S.S."/>
            <person name="Banfield J.F."/>
        </authorList>
    </citation>
    <scope>NUCLEOTIDE SEQUENCE [LARGE SCALE GENOMIC DNA]</scope>
</reference>
<dbReference type="Proteomes" id="UP000176665">
    <property type="component" value="Unassembled WGS sequence"/>
</dbReference>
<dbReference type="SUPFAM" id="SSF88723">
    <property type="entry name" value="PIN domain-like"/>
    <property type="match status" value="1"/>
</dbReference>
<proteinExistence type="predicted"/>
<evidence type="ECO:0000259" key="1">
    <source>
        <dbReference type="Pfam" id="PF13470"/>
    </source>
</evidence>
<dbReference type="Pfam" id="PF13470">
    <property type="entry name" value="PIN_3"/>
    <property type="match status" value="1"/>
</dbReference>
<name>A0A1F5YWH5_9BACT</name>
<protein>
    <submittedName>
        <fullName evidence="2">Putative toxin-antitoxin system toxin component, PIN family</fullName>
    </submittedName>
</protein>
<evidence type="ECO:0000313" key="2">
    <source>
        <dbReference type="EMBL" id="OGG04486.1"/>
    </source>
</evidence>
<comment type="caution">
    <text evidence="2">The sequence shown here is derived from an EMBL/GenBank/DDBJ whole genome shotgun (WGS) entry which is preliminary data.</text>
</comment>
<gene>
    <name evidence="2" type="ORF">A2W14_06305</name>
</gene>
<dbReference type="EMBL" id="MFJA01000002">
    <property type="protein sequence ID" value="OGG04486.1"/>
    <property type="molecule type" value="Genomic_DNA"/>
</dbReference>
<sequence length="143" mass="16330">MTSVTAPRVFLDTNIWFSAFWGSENCRKILLAHRDDKIKTIISHQVIEECARNFRSKLPQELSNFTNMLKSSPPLMVKDPELIEEKVINLIQKKDQPIFCSAMMAKVKYFVTGNIKDFSVNKLEVLTGIKIVTTSQLVKGLKL</sequence>
<evidence type="ECO:0000313" key="3">
    <source>
        <dbReference type="Proteomes" id="UP000176665"/>
    </source>
</evidence>
<accession>A0A1F5YWH5</accession>
<dbReference type="AlphaFoldDB" id="A0A1F5YWH5"/>
<organism evidence="2 3">
    <name type="scientific">Candidatus Gottesmanbacteria bacterium RBG_16_37_8</name>
    <dbReference type="NCBI Taxonomy" id="1798371"/>
    <lineage>
        <taxon>Bacteria</taxon>
        <taxon>Candidatus Gottesmaniibacteriota</taxon>
    </lineage>
</organism>
<dbReference type="NCBIfam" id="TIGR00305">
    <property type="entry name" value="putative toxin-antitoxin system toxin component, PIN family"/>
    <property type="match status" value="1"/>
</dbReference>